<dbReference type="EMBL" id="CP062222">
    <property type="protein sequence ID" value="QTC90679.1"/>
    <property type="molecule type" value="Genomic_DNA"/>
</dbReference>
<protein>
    <submittedName>
        <fullName evidence="2">Uncharacterized protein</fullName>
    </submittedName>
</protein>
<accession>A0A975C1E6</accession>
<gene>
    <name evidence="2" type="ORF">IFJ75_15765</name>
</gene>
<dbReference type="KEGG" id="bgoe:IFJ75_15765"/>
<dbReference type="Proteomes" id="UP000663918">
    <property type="component" value="Chromosome"/>
</dbReference>
<name>A0A975C1E6_9CAUL</name>
<organism evidence="2 3">
    <name type="scientific">Brevundimonas goettingensis</name>
    <dbReference type="NCBI Taxonomy" id="2774190"/>
    <lineage>
        <taxon>Bacteria</taxon>
        <taxon>Pseudomonadati</taxon>
        <taxon>Pseudomonadota</taxon>
        <taxon>Alphaproteobacteria</taxon>
        <taxon>Caulobacterales</taxon>
        <taxon>Caulobacteraceae</taxon>
        <taxon>Brevundimonas</taxon>
    </lineage>
</organism>
<reference evidence="2" key="1">
    <citation type="submission" date="2020-09" db="EMBL/GenBank/DDBJ databases">
        <title>Brevundimonas sp. LVF2 isolated from a puddle in Goettingen, Germany.</title>
        <authorList>
            <person name="Friedrich I."/>
            <person name="Klassen A."/>
            <person name="Hannes N."/>
            <person name="Schneider D."/>
            <person name="Hertel R."/>
            <person name="Daniel R."/>
        </authorList>
    </citation>
    <scope>NUCLEOTIDE SEQUENCE</scope>
    <source>
        <strain evidence="2">LVF2</strain>
    </source>
</reference>
<feature type="compositionally biased region" description="Low complexity" evidence="1">
    <location>
        <begin position="16"/>
        <end position="27"/>
    </location>
</feature>
<feature type="region of interest" description="Disordered" evidence="1">
    <location>
        <begin position="1"/>
        <end position="27"/>
    </location>
</feature>
<evidence type="ECO:0000313" key="3">
    <source>
        <dbReference type="Proteomes" id="UP000663918"/>
    </source>
</evidence>
<evidence type="ECO:0000256" key="1">
    <source>
        <dbReference type="SAM" id="MobiDB-lite"/>
    </source>
</evidence>
<dbReference type="AlphaFoldDB" id="A0A975C1E6"/>
<sequence>MPLDLPPAPPAYIQTAPARPTAPEAAPPSLAGAVGVCVRWEADPIHVAEVVVVIPSGNATLDTAIVPTVKAAAWPKPAGDTGGWTGRFVAIGVPVPAGPQPTCEKLPNHARP</sequence>
<keyword evidence="3" id="KW-1185">Reference proteome</keyword>
<dbReference type="RefSeq" id="WP_207869278.1">
    <property type="nucleotide sequence ID" value="NZ_CP062222.1"/>
</dbReference>
<proteinExistence type="predicted"/>
<evidence type="ECO:0000313" key="2">
    <source>
        <dbReference type="EMBL" id="QTC90679.1"/>
    </source>
</evidence>
<feature type="compositionally biased region" description="Pro residues" evidence="1">
    <location>
        <begin position="1"/>
        <end position="10"/>
    </location>
</feature>